<keyword evidence="3" id="KW-0862">Zinc</keyword>
<dbReference type="GO" id="GO:0004035">
    <property type="term" value="F:alkaline phosphatase activity"/>
    <property type="evidence" value="ECO:0007669"/>
    <property type="project" value="UniProtKB-EC"/>
</dbReference>
<organism evidence="4 5">
    <name type="scientific">Pocillopora meandrina</name>
    <dbReference type="NCBI Taxonomy" id="46732"/>
    <lineage>
        <taxon>Eukaryota</taxon>
        <taxon>Metazoa</taxon>
        <taxon>Cnidaria</taxon>
        <taxon>Anthozoa</taxon>
        <taxon>Hexacorallia</taxon>
        <taxon>Scleractinia</taxon>
        <taxon>Astrocoeniina</taxon>
        <taxon>Pocilloporidae</taxon>
        <taxon>Pocillopora</taxon>
    </lineage>
</organism>
<evidence type="ECO:0000256" key="2">
    <source>
        <dbReference type="ARBA" id="ARBA00022553"/>
    </source>
</evidence>
<comment type="caution">
    <text evidence="4">The sequence shown here is derived from an EMBL/GenBank/DDBJ whole genome shotgun (WGS) entry which is preliminary data.</text>
</comment>
<evidence type="ECO:0000256" key="1">
    <source>
        <dbReference type="ARBA" id="ARBA00012647"/>
    </source>
</evidence>
<keyword evidence="3" id="KW-0460">Magnesium</keyword>
<evidence type="ECO:0000313" key="5">
    <source>
        <dbReference type="Proteomes" id="UP001159428"/>
    </source>
</evidence>
<comment type="cofactor">
    <cofactor evidence="3">
        <name>Zn(2+)</name>
        <dbReference type="ChEBI" id="CHEBI:29105"/>
    </cofactor>
    <text evidence="3">Binds 2 Zn(2+) ions.</text>
</comment>
<evidence type="ECO:0000313" key="4">
    <source>
        <dbReference type="EMBL" id="CAH3121301.1"/>
    </source>
</evidence>
<protein>
    <recommendedName>
        <fullName evidence="1">alkaline phosphatase</fullName>
        <ecNumber evidence="1">3.1.3.1</ecNumber>
    </recommendedName>
</protein>
<proteinExistence type="predicted"/>
<name>A0AAU9WPI3_9CNID</name>
<dbReference type="Pfam" id="PF00245">
    <property type="entry name" value="Alk_phosphatase"/>
    <property type="match status" value="1"/>
</dbReference>
<feature type="binding site" evidence="3">
    <location>
        <position position="53"/>
    </location>
    <ligand>
        <name>Mg(2+)</name>
        <dbReference type="ChEBI" id="CHEBI:18420"/>
    </ligand>
</feature>
<accession>A0AAU9WPI3</accession>
<dbReference type="Proteomes" id="UP001159428">
    <property type="component" value="Unassembled WGS sequence"/>
</dbReference>
<dbReference type="GO" id="GO:0046872">
    <property type="term" value="F:metal ion binding"/>
    <property type="evidence" value="ECO:0007669"/>
    <property type="project" value="UniProtKB-KW"/>
</dbReference>
<dbReference type="SUPFAM" id="SSF53649">
    <property type="entry name" value="Alkaline phosphatase-like"/>
    <property type="match status" value="1"/>
</dbReference>
<dbReference type="EMBL" id="CALNXJ010000018">
    <property type="protein sequence ID" value="CAH3121301.1"/>
    <property type="molecule type" value="Genomic_DNA"/>
</dbReference>
<dbReference type="Gene3D" id="3.40.720.10">
    <property type="entry name" value="Alkaline Phosphatase, subunit A"/>
    <property type="match status" value="1"/>
</dbReference>
<comment type="cofactor">
    <cofactor evidence="3">
        <name>Mg(2+)</name>
        <dbReference type="ChEBI" id="CHEBI:18420"/>
    </cofactor>
    <text evidence="3">Binds 1 Mg(2+) ion.</text>
</comment>
<dbReference type="PANTHER" id="PTHR11596:SF5">
    <property type="entry name" value="ALKALINE PHOSPHATASE"/>
    <property type="match status" value="1"/>
</dbReference>
<sequence length="87" mass="9651">MEDRNGDNAEKTLAKRAKNSNQWYKDGKDLIHHNLMEAEIMHPAKNAILFMGDGMGITTTTAAGILDGQMKGKTGEDENVLSWETFP</sequence>
<reference evidence="4 5" key="1">
    <citation type="submission" date="2022-05" db="EMBL/GenBank/DDBJ databases">
        <authorList>
            <consortium name="Genoscope - CEA"/>
            <person name="William W."/>
        </authorList>
    </citation>
    <scope>NUCLEOTIDE SEQUENCE [LARGE SCALE GENOMIC DNA]</scope>
</reference>
<keyword evidence="2" id="KW-0597">Phosphoprotein</keyword>
<dbReference type="InterPro" id="IPR017850">
    <property type="entry name" value="Alkaline_phosphatase_core_sf"/>
</dbReference>
<keyword evidence="5" id="KW-1185">Reference proteome</keyword>
<gene>
    <name evidence="4" type="ORF">PMEA_00009137</name>
</gene>
<dbReference type="InterPro" id="IPR001952">
    <property type="entry name" value="Alkaline_phosphatase"/>
</dbReference>
<feature type="binding site" evidence="3">
    <location>
        <position position="53"/>
    </location>
    <ligand>
        <name>Zn(2+)</name>
        <dbReference type="ChEBI" id="CHEBI:29105"/>
        <label>2</label>
    </ligand>
</feature>
<dbReference type="PANTHER" id="PTHR11596">
    <property type="entry name" value="ALKALINE PHOSPHATASE"/>
    <property type="match status" value="1"/>
</dbReference>
<dbReference type="AlphaFoldDB" id="A0AAU9WPI3"/>
<dbReference type="EC" id="3.1.3.1" evidence="1"/>
<evidence type="ECO:0000256" key="3">
    <source>
        <dbReference type="PIRSR" id="PIRSR601952-2"/>
    </source>
</evidence>
<keyword evidence="3" id="KW-0479">Metal-binding</keyword>